<dbReference type="GO" id="GO:0001682">
    <property type="term" value="P:tRNA 5'-leader removal"/>
    <property type="evidence" value="ECO:0007669"/>
    <property type="project" value="InterPro"/>
</dbReference>
<dbReference type="GO" id="GO:0000172">
    <property type="term" value="C:ribonuclease MRP complex"/>
    <property type="evidence" value="ECO:0007669"/>
    <property type="project" value="TreeGrafter"/>
</dbReference>
<dbReference type="AlphaFoldDB" id="A0A4P9ZT83"/>
<dbReference type="GO" id="GO:0000447">
    <property type="term" value="P:endonucleolytic cleavage in ITS1 to separate SSU-rRNA from 5.8S rRNA and LSU-rRNA from tricistronic rRNA transcript (SSU-rRNA, 5.8S rRNA, LSU-rRNA)"/>
    <property type="evidence" value="ECO:0007669"/>
    <property type="project" value="TreeGrafter"/>
</dbReference>
<dbReference type="GO" id="GO:0030681">
    <property type="term" value="C:multimeric ribonuclease P complex"/>
    <property type="evidence" value="ECO:0007669"/>
    <property type="project" value="TreeGrafter"/>
</dbReference>
<dbReference type="Pfam" id="PF08584">
    <property type="entry name" value="Ribonuc_P_40"/>
    <property type="match status" value="1"/>
</dbReference>
<name>A0A4P9ZT83_9FUNG</name>
<dbReference type="PANTHER" id="PTHR15396:SF1">
    <property type="entry name" value="RIBONUCLEASE P PROTEIN SUBUNIT P40"/>
    <property type="match status" value="1"/>
</dbReference>
<dbReference type="PANTHER" id="PTHR15396">
    <property type="entry name" value="RIBONUCLEASE P PROTEIN SUBUNIT P40"/>
    <property type="match status" value="1"/>
</dbReference>
<dbReference type="InterPro" id="IPR013893">
    <property type="entry name" value="RNase_P_Rpp40"/>
</dbReference>
<dbReference type="EMBL" id="ML002595">
    <property type="protein sequence ID" value="RKP36784.1"/>
    <property type="molecule type" value="Genomic_DNA"/>
</dbReference>
<dbReference type="Proteomes" id="UP000268162">
    <property type="component" value="Unassembled WGS sequence"/>
</dbReference>
<protein>
    <submittedName>
        <fullName evidence="1">Ribonuclease P</fullName>
    </submittedName>
</protein>
<dbReference type="GO" id="GO:0000171">
    <property type="term" value="F:ribonuclease MRP activity"/>
    <property type="evidence" value="ECO:0007669"/>
    <property type="project" value="TreeGrafter"/>
</dbReference>
<reference evidence="2" key="1">
    <citation type="journal article" date="2018" name="Nat. Microbiol.">
        <title>Leveraging single-cell genomics to expand the fungal tree of life.</title>
        <authorList>
            <person name="Ahrendt S.R."/>
            <person name="Quandt C.A."/>
            <person name="Ciobanu D."/>
            <person name="Clum A."/>
            <person name="Salamov A."/>
            <person name="Andreopoulos B."/>
            <person name="Cheng J.F."/>
            <person name="Woyke T."/>
            <person name="Pelin A."/>
            <person name="Henrissat B."/>
            <person name="Reynolds N.K."/>
            <person name="Benny G.L."/>
            <person name="Smith M.E."/>
            <person name="James T.Y."/>
            <person name="Grigoriev I.V."/>
        </authorList>
    </citation>
    <scope>NUCLEOTIDE SEQUENCE [LARGE SCALE GENOMIC DNA]</scope>
    <source>
        <strain evidence="2">RSA 468</strain>
    </source>
</reference>
<keyword evidence="2" id="KW-1185">Reference proteome</keyword>
<gene>
    <name evidence="1" type="ORF">BJ085DRAFT_23751</name>
</gene>
<proteinExistence type="predicted"/>
<accession>A0A4P9ZT83</accession>
<evidence type="ECO:0000313" key="1">
    <source>
        <dbReference type="EMBL" id="RKP36784.1"/>
    </source>
</evidence>
<sequence>MNTRIDQHDVFALTPSGHFIFDLTKDTYELSGLTGGRLTSSPTTTTLPNPVPRFVVTVDLHTDPAFQPGTKAYTRFRWTLDNILNAPAEFALTCIDPQTGAEPAQWHNRLPAAWSPERIDMPAPTWTTTSPTTLGAPFFTQLNSKVARQLPEIFRDRAQEIFEWLGLYYHESPRIAETDRSRQSSISHYQVPKPHQSGVALTLSYSGFLSPYTVLAFYRQLPHLIRKWNESVIDRQDPKAQPAWAALSVWGFKDAPVSYGLKQRNVLSSGENDYSLLLGPDNEGVLYQVCDILDEYS</sequence>
<dbReference type="GO" id="GO:0004526">
    <property type="term" value="F:ribonuclease P activity"/>
    <property type="evidence" value="ECO:0007669"/>
    <property type="project" value="TreeGrafter"/>
</dbReference>
<organism evidence="1 2">
    <name type="scientific">Dimargaris cristalligena</name>
    <dbReference type="NCBI Taxonomy" id="215637"/>
    <lineage>
        <taxon>Eukaryota</taxon>
        <taxon>Fungi</taxon>
        <taxon>Fungi incertae sedis</taxon>
        <taxon>Zoopagomycota</taxon>
        <taxon>Kickxellomycotina</taxon>
        <taxon>Dimargaritomycetes</taxon>
        <taxon>Dimargaritales</taxon>
        <taxon>Dimargaritaceae</taxon>
        <taxon>Dimargaris</taxon>
    </lineage>
</organism>
<dbReference type="STRING" id="215637.A0A4P9ZT83"/>
<evidence type="ECO:0000313" key="2">
    <source>
        <dbReference type="Proteomes" id="UP000268162"/>
    </source>
</evidence>